<organism evidence="2 3">
    <name type="scientific">Denitrificimonas caeni</name>
    <dbReference type="NCBI Taxonomy" id="521720"/>
    <lineage>
        <taxon>Bacteria</taxon>
        <taxon>Pseudomonadati</taxon>
        <taxon>Pseudomonadota</taxon>
        <taxon>Gammaproteobacteria</taxon>
        <taxon>Pseudomonadales</taxon>
        <taxon>Pseudomonadaceae</taxon>
        <taxon>Denitrificimonas</taxon>
    </lineage>
</organism>
<dbReference type="EMBL" id="CP114976">
    <property type="protein sequence ID" value="WBE25143.1"/>
    <property type="molecule type" value="Genomic_DNA"/>
</dbReference>
<evidence type="ECO:0000256" key="1">
    <source>
        <dbReference type="SAM" id="Phobius"/>
    </source>
</evidence>
<dbReference type="AlphaFoldDB" id="A0AAE9VPN5"/>
<feature type="transmembrane region" description="Helical" evidence="1">
    <location>
        <begin position="82"/>
        <end position="101"/>
    </location>
</feature>
<keyword evidence="3" id="KW-1185">Reference proteome</keyword>
<proteinExistence type="predicted"/>
<accession>A0AAE9VPN5</accession>
<feature type="transmembrane region" description="Helical" evidence="1">
    <location>
        <begin position="107"/>
        <end position="131"/>
    </location>
</feature>
<keyword evidence="1" id="KW-0472">Membrane</keyword>
<dbReference type="KEGG" id="dce:O6P33_12450"/>
<dbReference type="RefSeq" id="WP_269818088.1">
    <property type="nucleotide sequence ID" value="NZ_CP114976.1"/>
</dbReference>
<evidence type="ECO:0000313" key="3">
    <source>
        <dbReference type="Proteomes" id="UP001212189"/>
    </source>
</evidence>
<keyword evidence="1" id="KW-1133">Transmembrane helix</keyword>
<gene>
    <name evidence="2" type="ORF">O6P33_12450</name>
</gene>
<evidence type="ECO:0000313" key="2">
    <source>
        <dbReference type="EMBL" id="WBE25143.1"/>
    </source>
</evidence>
<feature type="transmembrane region" description="Helical" evidence="1">
    <location>
        <begin position="12"/>
        <end position="30"/>
    </location>
</feature>
<reference evidence="2 3" key="1">
    <citation type="submission" date="2022-12" db="EMBL/GenBank/DDBJ databases">
        <title>Coexistence and Characterization of a Novel Tigecycline Resistance gene tet(X) variant and blaNDM-1 in a Pseudomonas caeni Isolate of Chicken Origin.</title>
        <authorList>
            <person name="Lu X."/>
            <person name="Zhang L."/>
            <person name="Li R."/>
            <person name="Wang Z."/>
        </authorList>
    </citation>
    <scope>NUCLEOTIDE SEQUENCE [LARGE SCALE GENOMIC DNA]</scope>
    <source>
        <strain evidence="2 3">CE14</strain>
    </source>
</reference>
<protein>
    <submittedName>
        <fullName evidence="2">DUF4149 domain-containing protein</fullName>
    </submittedName>
</protein>
<sequence>MRAGAITWQLAQVFWVGGIWIMHFVLLKALEKIGFASILVQEVALYTRPLLVGIALACVLLQLMVLKQAMPARQLLKDLRGQLLLVSAALAMSYFVTQNLWPAAQYWLAYSYLALGMCGLLLVIQPVPLAYPALRSS</sequence>
<name>A0AAE9VPN5_9GAMM</name>
<dbReference type="Proteomes" id="UP001212189">
    <property type="component" value="Chromosome"/>
</dbReference>
<feature type="transmembrane region" description="Helical" evidence="1">
    <location>
        <begin position="50"/>
        <end position="70"/>
    </location>
</feature>
<keyword evidence="1" id="KW-0812">Transmembrane</keyword>